<reference evidence="3" key="3">
    <citation type="submission" date="2025-09" db="UniProtKB">
        <authorList>
            <consortium name="Ensembl"/>
        </authorList>
    </citation>
    <scope>IDENTIFICATION</scope>
</reference>
<dbReference type="PROSITE" id="PS50041">
    <property type="entry name" value="C_TYPE_LECTIN_2"/>
    <property type="match status" value="1"/>
</dbReference>
<reference evidence="3" key="2">
    <citation type="submission" date="2025-08" db="UniProtKB">
        <authorList>
            <consortium name="Ensembl"/>
        </authorList>
    </citation>
    <scope>IDENTIFICATION</scope>
</reference>
<feature type="transmembrane region" description="Helical" evidence="1">
    <location>
        <begin position="6"/>
        <end position="34"/>
    </location>
</feature>
<dbReference type="AlphaFoldDB" id="A0AAY5ELA4"/>
<dbReference type="PANTHER" id="PTHR45784:SF3">
    <property type="entry name" value="C-TYPE LECTIN DOMAIN FAMILY 4 MEMBER K-LIKE-RELATED"/>
    <property type="match status" value="1"/>
</dbReference>
<dbReference type="PANTHER" id="PTHR45784">
    <property type="entry name" value="C-TYPE LECTIN DOMAIN FAMILY 20 MEMBER A-RELATED"/>
    <property type="match status" value="1"/>
</dbReference>
<evidence type="ECO:0000313" key="4">
    <source>
        <dbReference type="Proteomes" id="UP000314983"/>
    </source>
</evidence>
<evidence type="ECO:0000313" key="3">
    <source>
        <dbReference type="Ensembl" id="ENSEEEP00000057157.1"/>
    </source>
</evidence>
<feature type="domain" description="C-type lectin" evidence="2">
    <location>
        <begin position="33"/>
        <end position="106"/>
    </location>
</feature>
<organism evidence="3 4">
    <name type="scientific">Electrophorus electricus</name>
    <name type="common">Electric eel</name>
    <name type="synonym">Gymnotus electricus</name>
    <dbReference type="NCBI Taxonomy" id="8005"/>
    <lineage>
        <taxon>Eukaryota</taxon>
        <taxon>Metazoa</taxon>
        <taxon>Chordata</taxon>
        <taxon>Craniata</taxon>
        <taxon>Vertebrata</taxon>
        <taxon>Euteleostomi</taxon>
        <taxon>Actinopterygii</taxon>
        <taxon>Neopterygii</taxon>
        <taxon>Teleostei</taxon>
        <taxon>Ostariophysi</taxon>
        <taxon>Gymnotiformes</taxon>
        <taxon>Gymnotoidei</taxon>
        <taxon>Gymnotidae</taxon>
        <taxon>Electrophorus</taxon>
    </lineage>
</organism>
<dbReference type="Pfam" id="PF00059">
    <property type="entry name" value="Lectin_C"/>
    <property type="match status" value="1"/>
</dbReference>
<dbReference type="InterPro" id="IPR001304">
    <property type="entry name" value="C-type_lectin-like"/>
</dbReference>
<sequence>SWQILHISFALITVVTNLTNMVALASIATIYIITSLSYHVVLEKMAWYDAQQYCREIYTDLVSIKDQEQNEEVKLKGKNSIMSFWIGLLCDVWEWADGGLSGYRNWGGDNSHTFLKFKYALQAYQHLTHTSGNQFLHSILSIRNHSPRGYCIGCRGRGGG</sequence>
<reference evidence="3 4" key="1">
    <citation type="submission" date="2020-05" db="EMBL/GenBank/DDBJ databases">
        <title>Electrophorus electricus (electric eel) genome, fEleEle1, primary haplotype.</title>
        <authorList>
            <person name="Myers G."/>
            <person name="Meyer A."/>
            <person name="Fedrigo O."/>
            <person name="Formenti G."/>
            <person name="Rhie A."/>
            <person name="Tracey A."/>
            <person name="Sims Y."/>
            <person name="Jarvis E.D."/>
        </authorList>
    </citation>
    <scope>NUCLEOTIDE SEQUENCE [LARGE SCALE GENOMIC DNA]</scope>
</reference>
<evidence type="ECO:0000259" key="2">
    <source>
        <dbReference type="PROSITE" id="PS50041"/>
    </source>
</evidence>
<accession>A0AAY5ELA4</accession>
<dbReference type="InterPro" id="IPR016186">
    <property type="entry name" value="C-type_lectin-like/link_sf"/>
</dbReference>
<dbReference type="Ensembl" id="ENSEEET00000057027.1">
    <property type="protein sequence ID" value="ENSEEEP00000057157.1"/>
    <property type="gene ID" value="ENSEEEG00000025500.1"/>
</dbReference>
<dbReference type="GeneTree" id="ENSGT01150000287289"/>
<proteinExistence type="predicted"/>
<keyword evidence="1" id="KW-0472">Membrane</keyword>
<dbReference type="SMART" id="SM00034">
    <property type="entry name" value="CLECT"/>
    <property type="match status" value="1"/>
</dbReference>
<protein>
    <recommendedName>
        <fullName evidence="2">C-type lectin domain-containing protein</fullName>
    </recommendedName>
</protein>
<dbReference type="InterPro" id="IPR016187">
    <property type="entry name" value="CTDL_fold"/>
</dbReference>
<dbReference type="SUPFAM" id="SSF56436">
    <property type="entry name" value="C-type lectin-like"/>
    <property type="match status" value="1"/>
</dbReference>
<name>A0AAY5ELA4_ELEEL</name>
<dbReference type="Proteomes" id="UP000314983">
    <property type="component" value="Chromosome 7"/>
</dbReference>
<evidence type="ECO:0000256" key="1">
    <source>
        <dbReference type="SAM" id="Phobius"/>
    </source>
</evidence>
<keyword evidence="1" id="KW-0812">Transmembrane</keyword>
<keyword evidence="4" id="KW-1185">Reference proteome</keyword>
<keyword evidence="1" id="KW-1133">Transmembrane helix</keyword>
<dbReference type="Gene3D" id="3.10.100.10">
    <property type="entry name" value="Mannose-Binding Protein A, subunit A"/>
    <property type="match status" value="1"/>
</dbReference>